<evidence type="ECO:0000313" key="1">
    <source>
        <dbReference type="EMBL" id="CAF1491118.1"/>
    </source>
</evidence>
<gene>
    <name evidence="1" type="ORF">GPM918_LOCUS36260</name>
    <name evidence="2" type="ORF">SRO942_LOCUS36993</name>
</gene>
<evidence type="ECO:0000313" key="2">
    <source>
        <dbReference type="EMBL" id="CAF4354224.1"/>
    </source>
</evidence>
<comment type="caution">
    <text evidence="1">The sequence shown here is derived from an EMBL/GenBank/DDBJ whole genome shotgun (WGS) entry which is preliminary data.</text>
</comment>
<reference evidence="1" key="1">
    <citation type="submission" date="2021-02" db="EMBL/GenBank/DDBJ databases">
        <authorList>
            <person name="Nowell W R."/>
        </authorList>
    </citation>
    <scope>NUCLEOTIDE SEQUENCE</scope>
</reference>
<sequence length="25" mass="2813">IVVFEVDNETIVSLDTDDEEEEDSA</sequence>
<dbReference type="EMBL" id="CAJOBC010087227">
    <property type="protein sequence ID" value="CAF4354224.1"/>
    <property type="molecule type" value="Genomic_DNA"/>
</dbReference>
<evidence type="ECO:0000313" key="3">
    <source>
        <dbReference type="Proteomes" id="UP000663829"/>
    </source>
</evidence>
<name>A0A815SIH3_9BILA</name>
<proteinExistence type="predicted"/>
<dbReference type="AlphaFoldDB" id="A0A815SIH3"/>
<organism evidence="1 3">
    <name type="scientific">Didymodactylos carnosus</name>
    <dbReference type="NCBI Taxonomy" id="1234261"/>
    <lineage>
        <taxon>Eukaryota</taxon>
        <taxon>Metazoa</taxon>
        <taxon>Spiralia</taxon>
        <taxon>Gnathifera</taxon>
        <taxon>Rotifera</taxon>
        <taxon>Eurotatoria</taxon>
        <taxon>Bdelloidea</taxon>
        <taxon>Philodinida</taxon>
        <taxon>Philodinidae</taxon>
        <taxon>Didymodactylos</taxon>
    </lineage>
</organism>
<accession>A0A815SIH3</accession>
<feature type="non-terminal residue" evidence="1">
    <location>
        <position position="1"/>
    </location>
</feature>
<keyword evidence="3" id="KW-1185">Reference proteome</keyword>
<dbReference type="Proteomes" id="UP000663829">
    <property type="component" value="Unassembled WGS sequence"/>
</dbReference>
<dbReference type="Proteomes" id="UP000681722">
    <property type="component" value="Unassembled WGS sequence"/>
</dbReference>
<protein>
    <submittedName>
        <fullName evidence="1">Uncharacterized protein</fullName>
    </submittedName>
</protein>
<dbReference type="EMBL" id="CAJNOQ010021731">
    <property type="protein sequence ID" value="CAF1491118.1"/>
    <property type="molecule type" value="Genomic_DNA"/>
</dbReference>